<evidence type="ECO:0000256" key="3">
    <source>
        <dbReference type="ARBA" id="ARBA00022475"/>
    </source>
</evidence>
<dbReference type="RefSeq" id="WP_117394940.1">
    <property type="nucleotide sequence ID" value="NZ_CP021330.1"/>
</dbReference>
<comment type="subunit">
    <text evidence="9">The complex comprises the extracytoplasmic solute receptor protein and the two transmembrane proteins.</text>
</comment>
<name>A0A2R4MB84_9HYPH</name>
<dbReference type="STRING" id="1122213.GCA_000423365_02117"/>
<evidence type="ECO:0000256" key="8">
    <source>
        <dbReference type="ARBA" id="ARBA00038436"/>
    </source>
</evidence>
<keyword evidence="6 9" id="KW-1133">Transmembrane helix</keyword>
<dbReference type="AlphaFoldDB" id="A0A2R4MB84"/>
<evidence type="ECO:0000256" key="4">
    <source>
        <dbReference type="ARBA" id="ARBA00022519"/>
    </source>
</evidence>
<protein>
    <recommendedName>
        <fullName evidence="9">TRAP transporter small permease protein</fullName>
    </recommendedName>
</protein>
<dbReference type="PANTHER" id="PTHR35011:SF4">
    <property type="entry name" value="SLL1102 PROTEIN"/>
    <property type="match status" value="1"/>
</dbReference>
<dbReference type="KEGG" id="mmyr:MXMO3_00681"/>
<sequence length="252" mass="27642">MSGLVNALQKGWAPVCSAISNVYVRTILVLAACYAIGAAVGLGFQDRAGTHAKIHALVGGILALLVFIADKDVRRKVANGIDRLNMVIGHIMAWTALALVLNVFLVVVLRYVFSIGEVWMQESYIWMHAFIFMLGAGYTLLHNGHVRIDLIYAGASDRYKDIINVLGSICFGFPVLWLIYWRGFDFFDRSISRMEGSAEVGGLPNLFILKGVIPAMALLFGLQLISMSLRAIDRMITGETVGLVGDDEEVMT</sequence>
<keyword evidence="12" id="KW-1185">Reference proteome</keyword>
<accession>A0A2R4MB84</accession>
<evidence type="ECO:0000256" key="7">
    <source>
        <dbReference type="ARBA" id="ARBA00023136"/>
    </source>
</evidence>
<dbReference type="GO" id="GO:0022857">
    <property type="term" value="F:transmembrane transporter activity"/>
    <property type="evidence" value="ECO:0007669"/>
    <property type="project" value="UniProtKB-UniRule"/>
</dbReference>
<feature type="transmembrane region" description="Helical" evidence="9">
    <location>
        <begin position="203"/>
        <end position="225"/>
    </location>
</feature>
<evidence type="ECO:0000259" key="10">
    <source>
        <dbReference type="Pfam" id="PF04290"/>
    </source>
</evidence>
<organism evidence="11 12">
    <name type="scientific">Maritalea myrionectae</name>
    <dbReference type="NCBI Taxonomy" id="454601"/>
    <lineage>
        <taxon>Bacteria</taxon>
        <taxon>Pseudomonadati</taxon>
        <taxon>Pseudomonadota</taxon>
        <taxon>Alphaproteobacteria</taxon>
        <taxon>Hyphomicrobiales</taxon>
        <taxon>Devosiaceae</taxon>
        <taxon>Maritalea</taxon>
    </lineage>
</organism>
<dbReference type="EMBL" id="CP021330">
    <property type="protein sequence ID" value="AVX03214.1"/>
    <property type="molecule type" value="Genomic_DNA"/>
</dbReference>
<dbReference type="PANTHER" id="PTHR35011">
    <property type="entry name" value="2,3-DIKETO-L-GULONATE TRAP TRANSPORTER SMALL PERMEASE PROTEIN YIAM"/>
    <property type="match status" value="1"/>
</dbReference>
<keyword evidence="3" id="KW-1003">Cell membrane</keyword>
<reference evidence="11 12" key="1">
    <citation type="submission" date="2017-05" db="EMBL/GenBank/DDBJ databases">
        <title>Genome Analysis of Maritalea myrionectae HL2708#5.</title>
        <authorList>
            <consortium name="Cotde Inc.-PKNU"/>
            <person name="Jang D."/>
            <person name="Oh H.-M."/>
        </authorList>
    </citation>
    <scope>NUCLEOTIDE SEQUENCE [LARGE SCALE GENOMIC DNA]</scope>
    <source>
        <strain evidence="11 12">HL2708#5</strain>
    </source>
</reference>
<comment type="caution">
    <text evidence="9">Lacks conserved residue(s) required for the propagation of feature annotation.</text>
</comment>
<dbReference type="Proteomes" id="UP000258927">
    <property type="component" value="Chromosome"/>
</dbReference>
<feature type="domain" description="Tripartite ATP-independent periplasmic transporters DctQ component" evidence="10">
    <location>
        <begin position="100"/>
        <end position="232"/>
    </location>
</feature>
<feature type="transmembrane region" description="Helical" evidence="9">
    <location>
        <begin position="22"/>
        <end position="44"/>
    </location>
</feature>
<proteinExistence type="inferred from homology"/>
<keyword evidence="5 9" id="KW-0812">Transmembrane</keyword>
<comment type="subcellular location">
    <subcellularLocation>
        <location evidence="1 9">Cell inner membrane</location>
        <topology evidence="1 9">Multi-pass membrane protein</topology>
    </subcellularLocation>
</comment>
<evidence type="ECO:0000256" key="9">
    <source>
        <dbReference type="RuleBase" id="RU369079"/>
    </source>
</evidence>
<keyword evidence="2 9" id="KW-0813">Transport</keyword>
<feature type="transmembrane region" description="Helical" evidence="9">
    <location>
        <begin position="50"/>
        <end position="70"/>
    </location>
</feature>
<keyword evidence="4 9" id="KW-0997">Cell inner membrane</keyword>
<evidence type="ECO:0000313" key="12">
    <source>
        <dbReference type="Proteomes" id="UP000258927"/>
    </source>
</evidence>
<comment type="similarity">
    <text evidence="8 9">Belongs to the TRAP transporter small permease family.</text>
</comment>
<dbReference type="Pfam" id="PF04290">
    <property type="entry name" value="DctQ"/>
    <property type="match status" value="1"/>
</dbReference>
<evidence type="ECO:0000256" key="6">
    <source>
        <dbReference type="ARBA" id="ARBA00022989"/>
    </source>
</evidence>
<dbReference type="InterPro" id="IPR055348">
    <property type="entry name" value="DctQ"/>
</dbReference>
<evidence type="ECO:0000313" key="11">
    <source>
        <dbReference type="EMBL" id="AVX03214.1"/>
    </source>
</evidence>
<comment type="function">
    <text evidence="9">Part of the tripartite ATP-independent periplasmic (TRAP) transport system.</text>
</comment>
<feature type="transmembrane region" description="Helical" evidence="9">
    <location>
        <begin position="125"/>
        <end position="141"/>
    </location>
</feature>
<evidence type="ECO:0000256" key="1">
    <source>
        <dbReference type="ARBA" id="ARBA00004429"/>
    </source>
</evidence>
<gene>
    <name evidence="11" type="ORF">MXMO3_00681</name>
</gene>
<dbReference type="GO" id="GO:0005886">
    <property type="term" value="C:plasma membrane"/>
    <property type="evidence" value="ECO:0007669"/>
    <property type="project" value="UniProtKB-SubCell"/>
</dbReference>
<evidence type="ECO:0000256" key="2">
    <source>
        <dbReference type="ARBA" id="ARBA00022448"/>
    </source>
</evidence>
<feature type="transmembrane region" description="Helical" evidence="9">
    <location>
        <begin position="162"/>
        <end position="183"/>
    </location>
</feature>
<feature type="transmembrane region" description="Helical" evidence="9">
    <location>
        <begin position="91"/>
        <end position="113"/>
    </location>
</feature>
<evidence type="ECO:0000256" key="5">
    <source>
        <dbReference type="ARBA" id="ARBA00022692"/>
    </source>
</evidence>
<keyword evidence="7 9" id="KW-0472">Membrane</keyword>
<dbReference type="InterPro" id="IPR007387">
    <property type="entry name" value="TRAP_DctQ"/>
</dbReference>